<name>K3XUI7_SETIT</name>
<dbReference type="EnsemblPlants" id="KQL08352">
    <property type="protein sequence ID" value="KQL08352"/>
    <property type="gene ID" value="SETIT_005594mg"/>
</dbReference>
<evidence type="ECO:0000313" key="1">
    <source>
        <dbReference type="EnsemblPlants" id="KQL08352"/>
    </source>
</evidence>
<dbReference type="EMBL" id="AGNK02003437">
    <property type="status" value="NOT_ANNOTATED_CDS"/>
    <property type="molecule type" value="Genomic_DNA"/>
</dbReference>
<proteinExistence type="predicted"/>
<dbReference type="Proteomes" id="UP000004995">
    <property type="component" value="Unassembled WGS sequence"/>
</dbReference>
<organism evidence="1 2">
    <name type="scientific">Setaria italica</name>
    <name type="common">Foxtail millet</name>
    <name type="synonym">Panicum italicum</name>
    <dbReference type="NCBI Taxonomy" id="4555"/>
    <lineage>
        <taxon>Eukaryota</taxon>
        <taxon>Viridiplantae</taxon>
        <taxon>Streptophyta</taxon>
        <taxon>Embryophyta</taxon>
        <taxon>Tracheophyta</taxon>
        <taxon>Spermatophyta</taxon>
        <taxon>Magnoliopsida</taxon>
        <taxon>Liliopsida</taxon>
        <taxon>Poales</taxon>
        <taxon>Poaceae</taxon>
        <taxon>PACMAD clade</taxon>
        <taxon>Panicoideae</taxon>
        <taxon>Panicodae</taxon>
        <taxon>Paniceae</taxon>
        <taxon>Cenchrinae</taxon>
        <taxon>Setaria</taxon>
    </lineage>
</organism>
<evidence type="ECO:0000313" key="2">
    <source>
        <dbReference type="Proteomes" id="UP000004995"/>
    </source>
</evidence>
<dbReference type="HOGENOM" id="CLU_3393091_0_0_1"/>
<dbReference type="Gramene" id="KQL08352">
    <property type="protein sequence ID" value="KQL08352"/>
    <property type="gene ID" value="SETIT_005594mg"/>
</dbReference>
<dbReference type="InParanoid" id="K3XUI7"/>
<reference evidence="2" key="1">
    <citation type="journal article" date="2012" name="Nat. Biotechnol.">
        <title>Reference genome sequence of the model plant Setaria.</title>
        <authorList>
            <person name="Bennetzen J.L."/>
            <person name="Schmutz J."/>
            <person name="Wang H."/>
            <person name="Percifield R."/>
            <person name="Hawkins J."/>
            <person name="Pontaroli A.C."/>
            <person name="Estep M."/>
            <person name="Feng L."/>
            <person name="Vaughn J.N."/>
            <person name="Grimwood J."/>
            <person name="Jenkins J."/>
            <person name="Barry K."/>
            <person name="Lindquist E."/>
            <person name="Hellsten U."/>
            <person name="Deshpande S."/>
            <person name="Wang X."/>
            <person name="Wu X."/>
            <person name="Mitros T."/>
            <person name="Triplett J."/>
            <person name="Yang X."/>
            <person name="Ye C.Y."/>
            <person name="Mauro-Herrera M."/>
            <person name="Wang L."/>
            <person name="Li P."/>
            <person name="Sharma M."/>
            <person name="Sharma R."/>
            <person name="Ronald P.C."/>
            <person name="Panaud O."/>
            <person name="Kellogg E.A."/>
            <person name="Brutnell T.P."/>
            <person name="Doust A.N."/>
            <person name="Tuskan G.A."/>
            <person name="Rokhsar D."/>
            <person name="Devos K.M."/>
        </authorList>
    </citation>
    <scope>NUCLEOTIDE SEQUENCE [LARGE SCALE GENOMIC DNA]</scope>
    <source>
        <strain evidence="2">cv. Yugu1</strain>
    </source>
</reference>
<reference evidence="1" key="2">
    <citation type="submission" date="2018-08" db="UniProtKB">
        <authorList>
            <consortium name="EnsemblPlants"/>
        </authorList>
    </citation>
    <scope>IDENTIFICATION</scope>
    <source>
        <strain evidence="1">Yugu1</strain>
    </source>
</reference>
<dbReference type="AlphaFoldDB" id="K3XUI7"/>
<accession>K3XUI7</accession>
<keyword evidence="2" id="KW-1185">Reference proteome</keyword>
<protein>
    <submittedName>
        <fullName evidence="1">Uncharacterized protein</fullName>
    </submittedName>
</protein>
<sequence>MYIGSIIAYPVKNFFHDRFNHSQILTTLAGNR</sequence>